<evidence type="ECO:0000259" key="3">
    <source>
        <dbReference type="PROSITE" id="PS51755"/>
    </source>
</evidence>
<dbReference type="GO" id="GO:0000160">
    <property type="term" value="P:phosphorelay signal transduction system"/>
    <property type="evidence" value="ECO:0007669"/>
    <property type="project" value="InterPro"/>
</dbReference>
<dbReference type="GO" id="GO:0003677">
    <property type="term" value="F:DNA binding"/>
    <property type="evidence" value="ECO:0007669"/>
    <property type="project" value="UniProtKB-UniRule"/>
</dbReference>
<dbReference type="InterPro" id="IPR039793">
    <property type="entry name" value="UROS/Hem4"/>
</dbReference>
<dbReference type="PROSITE" id="PS51755">
    <property type="entry name" value="OMPR_PHOB"/>
    <property type="match status" value="1"/>
</dbReference>
<dbReference type="Pfam" id="PF00486">
    <property type="entry name" value="Trans_reg_C"/>
    <property type="match status" value="1"/>
</dbReference>
<dbReference type="InterPro" id="IPR036388">
    <property type="entry name" value="WH-like_DNA-bd_sf"/>
</dbReference>
<dbReference type="InterPro" id="IPR036108">
    <property type="entry name" value="4pyrrol_syn_uPrphyn_synt_sf"/>
</dbReference>
<evidence type="ECO:0000313" key="4">
    <source>
        <dbReference type="EMBL" id="MBR7827284.1"/>
    </source>
</evidence>
<keyword evidence="1 2" id="KW-0238">DNA-binding</keyword>
<dbReference type="PANTHER" id="PTHR40082">
    <property type="entry name" value="BLR5956 PROTEIN"/>
    <property type="match status" value="1"/>
</dbReference>
<dbReference type="Gene3D" id="3.40.50.10090">
    <property type="match status" value="1"/>
</dbReference>
<name>A0A941EGM5_9ACTN</name>
<evidence type="ECO:0000313" key="5">
    <source>
        <dbReference type="Proteomes" id="UP000676325"/>
    </source>
</evidence>
<comment type="caution">
    <text evidence="4">The sequence shown here is derived from an EMBL/GenBank/DDBJ whole genome shotgun (WGS) entry which is preliminary data.</text>
</comment>
<feature type="DNA-binding region" description="OmpR/PhoB-type" evidence="2">
    <location>
        <begin position="173"/>
        <end position="275"/>
    </location>
</feature>
<dbReference type="GO" id="GO:0006355">
    <property type="term" value="P:regulation of DNA-templated transcription"/>
    <property type="evidence" value="ECO:0007669"/>
    <property type="project" value="InterPro"/>
</dbReference>
<reference evidence="4" key="1">
    <citation type="submission" date="2021-04" db="EMBL/GenBank/DDBJ databases">
        <title>Genome based classification of Actinospica acidithermotolerans sp. nov., an actinobacterium isolated from an Indonesian hot spring.</title>
        <authorList>
            <person name="Kusuma A.B."/>
            <person name="Putra K.E."/>
            <person name="Nafisah S."/>
            <person name="Loh J."/>
            <person name="Nouioui I."/>
            <person name="Goodfellow M."/>
        </authorList>
    </citation>
    <scope>NUCLEOTIDE SEQUENCE</scope>
    <source>
        <strain evidence="4">MGRD01-02</strain>
    </source>
</reference>
<dbReference type="Gene3D" id="1.10.10.10">
    <property type="entry name" value="Winged helix-like DNA-binding domain superfamily/Winged helix DNA-binding domain"/>
    <property type="match status" value="1"/>
</dbReference>
<dbReference type="GO" id="GO:0004852">
    <property type="term" value="F:uroporphyrinogen-III synthase activity"/>
    <property type="evidence" value="ECO:0007669"/>
    <property type="project" value="InterPro"/>
</dbReference>
<gene>
    <name evidence="4" type="ORF">KDK95_13285</name>
</gene>
<evidence type="ECO:0000256" key="1">
    <source>
        <dbReference type="ARBA" id="ARBA00023125"/>
    </source>
</evidence>
<protein>
    <submittedName>
        <fullName evidence="4">Winged helix-turn-helix domain-containing protein</fullName>
    </submittedName>
</protein>
<dbReference type="Proteomes" id="UP000676325">
    <property type="component" value="Unassembled WGS sequence"/>
</dbReference>
<dbReference type="GO" id="GO:0006780">
    <property type="term" value="P:uroporphyrinogen III biosynthetic process"/>
    <property type="evidence" value="ECO:0007669"/>
    <property type="project" value="InterPro"/>
</dbReference>
<dbReference type="InterPro" id="IPR016032">
    <property type="entry name" value="Sig_transdc_resp-reg_C-effctor"/>
</dbReference>
<dbReference type="InterPro" id="IPR001867">
    <property type="entry name" value="OmpR/PhoB-type_DNA-bd"/>
</dbReference>
<dbReference type="CDD" id="cd00383">
    <property type="entry name" value="trans_reg_C"/>
    <property type="match status" value="1"/>
</dbReference>
<dbReference type="InterPro" id="IPR003754">
    <property type="entry name" value="4pyrrol_synth_uPrphyn_synth"/>
</dbReference>
<evidence type="ECO:0000256" key="2">
    <source>
        <dbReference type="PROSITE-ProRule" id="PRU01091"/>
    </source>
</evidence>
<accession>A0A941EGM5</accession>
<feature type="domain" description="OmpR/PhoB-type" evidence="3">
    <location>
        <begin position="173"/>
        <end position="275"/>
    </location>
</feature>
<dbReference type="EMBL" id="JAGSOH010000031">
    <property type="protein sequence ID" value="MBR7827284.1"/>
    <property type="molecule type" value="Genomic_DNA"/>
</dbReference>
<dbReference type="SMART" id="SM00862">
    <property type="entry name" value="Trans_reg_C"/>
    <property type="match status" value="1"/>
</dbReference>
<sequence>MAPAETLDHHTVIAARGAEPGTVFDARPLTGSVIAITADRRREELAALLQERGARTVETPTVRLAPGDEGVVARRAGDRAAASRFVETVLRRDVHAVTFTTAPGVTGLLEAAAVSGSLDQLLAALRGDVMPVCLGPACARPLEAVGVPALSPDKPRFSALADVLCEQLPPRIRREVRVDAARTLVMQGFSAAIGDYSVTLPPLPAAVLAELARRPGWVVSRAELLRRVWDGRDVRGGAGRDEHAVEATVARLRTALGPASGLVKTVTKRGYRLAVEP</sequence>
<proteinExistence type="predicted"/>
<dbReference type="PANTHER" id="PTHR40082:SF1">
    <property type="entry name" value="BLR5956 PROTEIN"/>
    <property type="match status" value="1"/>
</dbReference>
<dbReference type="AlphaFoldDB" id="A0A941EGM5"/>
<keyword evidence="5" id="KW-1185">Reference proteome</keyword>
<dbReference type="SUPFAM" id="SSF69618">
    <property type="entry name" value="HemD-like"/>
    <property type="match status" value="1"/>
</dbReference>
<organism evidence="4 5">
    <name type="scientific">Actinospica acidithermotolerans</name>
    <dbReference type="NCBI Taxonomy" id="2828514"/>
    <lineage>
        <taxon>Bacteria</taxon>
        <taxon>Bacillati</taxon>
        <taxon>Actinomycetota</taxon>
        <taxon>Actinomycetes</taxon>
        <taxon>Catenulisporales</taxon>
        <taxon>Actinospicaceae</taxon>
        <taxon>Actinospica</taxon>
    </lineage>
</organism>
<dbReference type="RefSeq" id="WP_212518430.1">
    <property type="nucleotide sequence ID" value="NZ_JAGSOH010000031.1"/>
</dbReference>
<dbReference type="SUPFAM" id="SSF46894">
    <property type="entry name" value="C-terminal effector domain of the bipartite response regulators"/>
    <property type="match status" value="1"/>
</dbReference>
<dbReference type="Pfam" id="PF02602">
    <property type="entry name" value="HEM4"/>
    <property type="match status" value="1"/>
</dbReference>